<protein>
    <submittedName>
        <fullName evidence="2">Uncharacterized protein</fullName>
    </submittedName>
</protein>
<dbReference type="Proteomes" id="UP000318093">
    <property type="component" value="Unassembled WGS sequence"/>
</dbReference>
<keyword evidence="1" id="KW-0472">Membrane</keyword>
<dbReference type="AlphaFoldDB" id="A0A537JMI3"/>
<evidence type="ECO:0000313" key="3">
    <source>
        <dbReference type="Proteomes" id="UP000318093"/>
    </source>
</evidence>
<evidence type="ECO:0000313" key="2">
    <source>
        <dbReference type="EMBL" id="TMI84758.1"/>
    </source>
</evidence>
<keyword evidence="1" id="KW-1133">Transmembrane helix</keyword>
<keyword evidence="1" id="KW-0812">Transmembrane</keyword>
<proteinExistence type="predicted"/>
<gene>
    <name evidence="2" type="ORF">E6H03_01445</name>
</gene>
<organism evidence="2 3">
    <name type="scientific">Candidatus Segetimicrobium genomatis</name>
    <dbReference type="NCBI Taxonomy" id="2569760"/>
    <lineage>
        <taxon>Bacteria</taxon>
        <taxon>Bacillati</taxon>
        <taxon>Candidatus Sysuimicrobiota</taxon>
        <taxon>Candidatus Sysuimicrobiia</taxon>
        <taxon>Candidatus Sysuimicrobiales</taxon>
        <taxon>Candidatus Segetimicrobiaceae</taxon>
        <taxon>Candidatus Segetimicrobium</taxon>
    </lineage>
</organism>
<feature type="transmembrane region" description="Helical" evidence="1">
    <location>
        <begin position="20"/>
        <end position="37"/>
    </location>
</feature>
<evidence type="ECO:0000256" key="1">
    <source>
        <dbReference type="SAM" id="Phobius"/>
    </source>
</evidence>
<name>A0A537JMI3_9BACT</name>
<reference evidence="2 3" key="1">
    <citation type="journal article" date="2019" name="Nat. Microbiol.">
        <title>Mediterranean grassland soil C-N compound turnover is dependent on rainfall and depth, and is mediated by genomically divergent microorganisms.</title>
        <authorList>
            <person name="Diamond S."/>
            <person name="Andeer P.F."/>
            <person name="Li Z."/>
            <person name="Crits-Christoph A."/>
            <person name="Burstein D."/>
            <person name="Anantharaman K."/>
            <person name="Lane K.R."/>
            <person name="Thomas B.C."/>
            <person name="Pan C."/>
            <person name="Northen T.R."/>
            <person name="Banfield J.F."/>
        </authorList>
    </citation>
    <scope>NUCLEOTIDE SEQUENCE [LARGE SCALE GENOMIC DNA]</scope>
    <source>
        <strain evidence="2">NP_6</strain>
    </source>
</reference>
<accession>A0A537JMI3</accession>
<sequence length="131" mass="14019">MDLTPHLVTGAALGARVKVPMAALLVAFASHFVLDTFPHYDFAWIGSHGLFEAVDIGLGVLLTGLIIWKVRHWWPLAGALAAVLSDAPGVKARWDTIFPHYSWAPPGGIAVEIAVTGALLFWGLGAPIRTK</sequence>
<feature type="transmembrane region" description="Helical" evidence="1">
    <location>
        <begin position="103"/>
        <end position="124"/>
    </location>
</feature>
<comment type="caution">
    <text evidence="2">The sequence shown here is derived from an EMBL/GenBank/DDBJ whole genome shotgun (WGS) entry which is preliminary data.</text>
</comment>
<dbReference type="EMBL" id="VBAN01000046">
    <property type="protein sequence ID" value="TMI84758.1"/>
    <property type="molecule type" value="Genomic_DNA"/>
</dbReference>
<feature type="transmembrane region" description="Helical" evidence="1">
    <location>
        <begin position="49"/>
        <end position="68"/>
    </location>
</feature>